<dbReference type="SMART" id="SM00086">
    <property type="entry name" value="PAC"/>
    <property type="match status" value="1"/>
</dbReference>
<keyword evidence="11" id="KW-1185">Reference proteome</keyword>
<evidence type="ECO:0000256" key="5">
    <source>
        <dbReference type="ARBA" id="ARBA00022741"/>
    </source>
</evidence>
<keyword evidence="7" id="KW-0067">ATP-binding</keyword>
<evidence type="ECO:0000313" key="11">
    <source>
        <dbReference type="Proteomes" id="UP001243009"/>
    </source>
</evidence>
<dbReference type="InterPro" id="IPR000014">
    <property type="entry name" value="PAS"/>
</dbReference>
<gene>
    <name evidence="10" type="ORF">Q7A36_20245</name>
</gene>
<dbReference type="Gene3D" id="3.30.565.10">
    <property type="entry name" value="Histidine kinase-like ATPase, C-terminal domain"/>
    <property type="match status" value="1"/>
</dbReference>
<dbReference type="Gene3D" id="3.30.450.20">
    <property type="entry name" value="PAS domain"/>
    <property type="match status" value="3"/>
</dbReference>
<evidence type="ECO:0000256" key="1">
    <source>
        <dbReference type="ARBA" id="ARBA00000085"/>
    </source>
</evidence>
<dbReference type="InterPro" id="IPR036890">
    <property type="entry name" value="HATPase_C_sf"/>
</dbReference>
<feature type="domain" description="Signal transduction histidine kinase HWE region" evidence="9">
    <location>
        <begin position="516"/>
        <end position="598"/>
    </location>
</feature>
<dbReference type="EMBL" id="JAUTWS010000020">
    <property type="protein sequence ID" value="MDO9710693.1"/>
    <property type="molecule type" value="Genomic_DNA"/>
</dbReference>
<keyword evidence="4" id="KW-0808">Transferase</keyword>
<evidence type="ECO:0000256" key="3">
    <source>
        <dbReference type="ARBA" id="ARBA00022553"/>
    </source>
</evidence>
<evidence type="ECO:0000256" key="6">
    <source>
        <dbReference type="ARBA" id="ARBA00022777"/>
    </source>
</evidence>
<dbReference type="SUPFAM" id="SSF55874">
    <property type="entry name" value="ATPase domain of HSP90 chaperone/DNA topoisomerase II/histidine kinase"/>
    <property type="match status" value="1"/>
</dbReference>
<protein>
    <recommendedName>
        <fullName evidence="2">histidine kinase</fullName>
        <ecNumber evidence="2">2.7.13.3</ecNumber>
    </recommendedName>
</protein>
<dbReference type="InterPro" id="IPR011102">
    <property type="entry name" value="Sig_transdc_His_kinase_HWE"/>
</dbReference>
<organism evidence="10 11">
    <name type="scientific">Paracraurococcus lichenis</name>
    <dbReference type="NCBI Taxonomy" id="3064888"/>
    <lineage>
        <taxon>Bacteria</taxon>
        <taxon>Pseudomonadati</taxon>
        <taxon>Pseudomonadota</taxon>
        <taxon>Alphaproteobacteria</taxon>
        <taxon>Acetobacterales</taxon>
        <taxon>Roseomonadaceae</taxon>
        <taxon>Paracraurococcus</taxon>
    </lineage>
</organism>
<reference evidence="10 11" key="1">
    <citation type="submission" date="2023-08" db="EMBL/GenBank/DDBJ databases">
        <title>The draft genome sequence of Paracraurococcus sp. LOR1-02.</title>
        <authorList>
            <person name="Kingkaew E."/>
            <person name="Tanasupawat S."/>
        </authorList>
    </citation>
    <scope>NUCLEOTIDE SEQUENCE [LARGE SCALE GENOMIC DNA]</scope>
    <source>
        <strain evidence="10 11">LOR1-02</strain>
    </source>
</reference>
<evidence type="ECO:0000256" key="2">
    <source>
        <dbReference type="ARBA" id="ARBA00012438"/>
    </source>
</evidence>
<keyword evidence="6 10" id="KW-0418">Kinase</keyword>
<dbReference type="Proteomes" id="UP001243009">
    <property type="component" value="Unassembled WGS sequence"/>
</dbReference>
<comment type="catalytic activity">
    <reaction evidence="1">
        <text>ATP + protein L-histidine = ADP + protein N-phospho-L-histidine.</text>
        <dbReference type="EC" id="2.7.13.3"/>
    </reaction>
</comment>
<proteinExistence type="predicted"/>
<comment type="caution">
    <text evidence="10">The sequence shown here is derived from an EMBL/GenBank/DDBJ whole genome shotgun (WGS) entry which is preliminary data.</text>
</comment>
<dbReference type="Pfam" id="PF13426">
    <property type="entry name" value="PAS_9"/>
    <property type="match status" value="1"/>
</dbReference>
<dbReference type="NCBIfam" id="TIGR00229">
    <property type="entry name" value="sensory_box"/>
    <property type="match status" value="1"/>
</dbReference>
<dbReference type="PANTHER" id="PTHR41523">
    <property type="entry name" value="TWO-COMPONENT SYSTEM SENSOR PROTEIN"/>
    <property type="match status" value="1"/>
</dbReference>
<evidence type="ECO:0000259" key="9">
    <source>
        <dbReference type="SMART" id="SM00911"/>
    </source>
</evidence>
<sequence length="739" mass="79837">MFLPSPKELEAALGLPLALPRLAGSARRRLPRGEASKPARPARRRLGWLRAVLVATLVLPGAAMVATAWQGWHEVWESAGRELQRGADAGAEYALRVTEGQRLAGDLANDLLRGLSDAEIRAREAELHESLRALLPRLPLVQTIAMSDRDAHMLVTANIYPVPRDVSIQDREWVQALRAPDAPALHVSGVHVGRIDGNLFYGITRRRSGSGNGLPERAYDGAINVSVNPNSVAAGFLALGGEPADVTALVRADGEVLVRTPGFPDPLPAVPEGSPLRRAIAAGQERGSYLGLTLGFHPDRPGEGRLIAFRRVGTLPLYVTVARPTPVIAARWRRSVLQQLAIALPITLMLFGLAWLALRRTEAAAMAEEALRREAAERAAAEAARAAEARFRGVFESRAIGMSVFDLASGKTILANDRLLEMTGGTREAFAAGRWDWRRVTPTEHLPLDDRAVEQARARGWWEPFEKEYLQPDGSRLPVRLSSAPLPGEPGRVVVFVQDITQQREAELRRDLMMREMDHRAKNALAMARSALRLTRAPTMEAFVRELDGRIGSLAQAIALLADTGWHGAELGMLARAELAPFLGGGTEGPSVTLDGPPLVIRSVATQPLAMALHELATNAIKYGALSACEGRVTLRWAEEGEVVRLTWQERGGPPIAQPPAGRGFGTRVLQATIARQLGGRLEQRWDPEGLTCEMALPAAKVLAEAEPADQPGRSGQHSAIIGTPTTSTVMESGSPSLQ</sequence>
<evidence type="ECO:0000313" key="10">
    <source>
        <dbReference type="EMBL" id="MDO9710693.1"/>
    </source>
</evidence>
<feature type="compositionally biased region" description="Polar residues" evidence="8">
    <location>
        <begin position="714"/>
        <end position="739"/>
    </location>
</feature>
<dbReference type="RefSeq" id="WP_305105553.1">
    <property type="nucleotide sequence ID" value="NZ_JAUTWS010000020.1"/>
</dbReference>
<evidence type="ECO:0000256" key="7">
    <source>
        <dbReference type="ARBA" id="ARBA00022840"/>
    </source>
</evidence>
<evidence type="ECO:0000256" key="4">
    <source>
        <dbReference type="ARBA" id="ARBA00022679"/>
    </source>
</evidence>
<name>A0ABT9E3G3_9PROT</name>
<keyword evidence="5" id="KW-0547">Nucleotide-binding</keyword>
<dbReference type="EC" id="2.7.13.3" evidence="2"/>
<dbReference type="PANTHER" id="PTHR41523:SF8">
    <property type="entry name" value="ETHYLENE RESPONSE SENSOR PROTEIN"/>
    <property type="match status" value="1"/>
</dbReference>
<dbReference type="InterPro" id="IPR035965">
    <property type="entry name" value="PAS-like_dom_sf"/>
</dbReference>
<dbReference type="Pfam" id="PF07536">
    <property type="entry name" value="HWE_HK"/>
    <property type="match status" value="1"/>
</dbReference>
<dbReference type="SUPFAM" id="SSF55785">
    <property type="entry name" value="PYP-like sensor domain (PAS domain)"/>
    <property type="match status" value="1"/>
</dbReference>
<evidence type="ECO:0000256" key="8">
    <source>
        <dbReference type="SAM" id="MobiDB-lite"/>
    </source>
</evidence>
<dbReference type="GO" id="GO:0016301">
    <property type="term" value="F:kinase activity"/>
    <property type="evidence" value="ECO:0007669"/>
    <property type="project" value="UniProtKB-KW"/>
</dbReference>
<dbReference type="CDD" id="cd12915">
    <property type="entry name" value="PDC2_DGC_like"/>
    <property type="match status" value="1"/>
</dbReference>
<keyword evidence="3" id="KW-0597">Phosphoprotein</keyword>
<dbReference type="InterPro" id="IPR001610">
    <property type="entry name" value="PAC"/>
</dbReference>
<feature type="region of interest" description="Disordered" evidence="8">
    <location>
        <begin position="708"/>
        <end position="739"/>
    </location>
</feature>
<dbReference type="CDD" id="cd00130">
    <property type="entry name" value="PAS"/>
    <property type="match status" value="1"/>
</dbReference>
<accession>A0ABT9E3G3</accession>
<dbReference type="SMART" id="SM00911">
    <property type="entry name" value="HWE_HK"/>
    <property type="match status" value="1"/>
</dbReference>